<feature type="region of interest" description="Disordered" evidence="1">
    <location>
        <begin position="102"/>
        <end position="144"/>
    </location>
</feature>
<dbReference type="OrthoDB" id="7211088at2"/>
<accession>A0A328A8G8</accession>
<feature type="compositionally biased region" description="Basic and acidic residues" evidence="1">
    <location>
        <begin position="102"/>
        <end position="118"/>
    </location>
</feature>
<dbReference type="EMBL" id="QFYR01000005">
    <property type="protein sequence ID" value="RAK50882.1"/>
    <property type="molecule type" value="Genomic_DNA"/>
</dbReference>
<sequence>MAKKSKKHALPKRIAGIKIPKAVRKAPIGELLASKAGQALIAEAVMAVGAVAGGKSASNPKVRRAADKTARGVKDVGAGAGAAGGVLAYALGEAARSFVDALREGRDHGEPAPQREPDWTASSLSADEPRASKKKPISYEAGPV</sequence>
<dbReference type="Proteomes" id="UP000249725">
    <property type="component" value="Unassembled WGS sequence"/>
</dbReference>
<comment type="caution">
    <text evidence="2">The sequence shown here is derived from an EMBL/GenBank/DDBJ whole genome shotgun (WGS) entry which is preliminary data.</text>
</comment>
<dbReference type="RefSeq" id="WP_111516192.1">
    <property type="nucleotide sequence ID" value="NZ_QFYR01000005.1"/>
</dbReference>
<gene>
    <name evidence="2" type="ORF">DJ018_17070</name>
</gene>
<dbReference type="AlphaFoldDB" id="A0A328A8G8"/>
<evidence type="ECO:0000256" key="1">
    <source>
        <dbReference type="SAM" id="MobiDB-lite"/>
    </source>
</evidence>
<keyword evidence="3" id="KW-1185">Reference proteome</keyword>
<proteinExistence type="predicted"/>
<reference evidence="3" key="1">
    <citation type="submission" date="2018-05" db="EMBL/GenBank/DDBJ databases">
        <authorList>
            <person name="Li X."/>
        </authorList>
    </citation>
    <scope>NUCLEOTIDE SEQUENCE [LARGE SCALE GENOMIC DNA]</scope>
    <source>
        <strain evidence="3">YIM 73061</strain>
    </source>
</reference>
<evidence type="ECO:0000313" key="2">
    <source>
        <dbReference type="EMBL" id="RAK50882.1"/>
    </source>
</evidence>
<name>A0A328A8G8_9CAUL</name>
<protein>
    <submittedName>
        <fullName evidence="2">Uncharacterized protein</fullName>
    </submittedName>
</protein>
<evidence type="ECO:0000313" key="3">
    <source>
        <dbReference type="Proteomes" id="UP000249725"/>
    </source>
</evidence>
<organism evidence="2 3">
    <name type="scientific">Phenylobacterium deserti</name>
    <dbReference type="NCBI Taxonomy" id="1914756"/>
    <lineage>
        <taxon>Bacteria</taxon>
        <taxon>Pseudomonadati</taxon>
        <taxon>Pseudomonadota</taxon>
        <taxon>Alphaproteobacteria</taxon>
        <taxon>Caulobacterales</taxon>
        <taxon>Caulobacteraceae</taxon>
        <taxon>Phenylobacterium</taxon>
    </lineage>
</organism>